<evidence type="ECO:0000256" key="2">
    <source>
        <dbReference type="ARBA" id="ARBA00022692"/>
    </source>
</evidence>
<reference evidence="6" key="1">
    <citation type="submission" date="2023-08" db="EMBL/GenBank/DDBJ databases">
        <authorList>
            <person name="Audoor S."/>
            <person name="Bilcke G."/>
        </authorList>
    </citation>
    <scope>NUCLEOTIDE SEQUENCE</scope>
</reference>
<dbReference type="GO" id="GO:0015187">
    <property type="term" value="F:glycine transmembrane transporter activity"/>
    <property type="evidence" value="ECO:0007669"/>
    <property type="project" value="TreeGrafter"/>
</dbReference>
<keyword evidence="5" id="KW-0813">Transport</keyword>
<evidence type="ECO:0000313" key="6">
    <source>
        <dbReference type="EMBL" id="CAJ1931275.1"/>
    </source>
</evidence>
<dbReference type="PANTHER" id="PTHR46181">
    <property type="entry name" value="MITOCHONDRIAL GLYCINE TRANSPORTER"/>
    <property type="match status" value="1"/>
</dbReference>
<evidence type="ECO:0000256" key="1">
    <source>
        <dbReference type="ARBA" id="ARBA00004141"/>
    </source>
</evidence>
<evidence type="ECO:0000313" key="7">
    <source>
        <dbReference type="Proteomes" id="UP001295423"/>
    </source>
</evidence>
<evidence type="ECO:0000256" key="3">
    <source>
        <dbReference type="ARBA" id="ARBA00023136"/>
    </source>
</evidence>
<evidence type="ECO:0000256" key="5">
    <source>
        <dbReference type="RuleBase" id="RU000488"/>
    </source>
</evidence>
<comment type="similarity">
    <text evidence="5">Belongs to the mitochondrial carrier (TC 2.A.29) family.</text>
</comment>
<dbReference type="PANTHER" id="PTHR46181:SF3">
    <property type="entry name" value="MITOCHONDRIAL GLYCINE TRANSPORTER"/>
    <property type="match status" value="1"/>
</dbReference>
<keyword evidence="7" id="KW-1185">Reference proteome</keyword>
<keyword evidence="2 4" id="KW-0812">Transmembrane</keyword>
<dbReference type="InterPro" id="IPR023395">
    <property type="entry name" value="MCP_dom_sf"/>
</dbReference>
<dbReference type="Pfam" id="PF00153">
    <property type="entry name" value="Mito_carr"/>
    <property type="match status" value="1"/>
</dbReference>
<protein>
    <recommendedName>
        <fullName evidence="8">Mitochondrial carrier protein</fullName>
    </recommendedName>
</protein>
<dbReference type="GO" id="GO:0016020">
    <property type="term" value="C:membrane"/>
    <property type="evidence" value="ECO:0007669"/>
    <property type="project" value="UniProtKB-SubCell"/>
</dbReference>
<dbReference type="Proteomes" id="UP001295423">
    <property type="component" value="Unassembled WGS sequence"/>
</dbReference>
<feature type="repeat" description="Solcar" evidence="4">
    <location>
        <begin position="95"/>
        <end position="178"/>
    </location>
</feature>
<dbReference type="AlphaFoldDB" id="A0AAD2CFZ0"/>
<evidence type="ECO:0000256" key="4">
    <source>
        <dbReference type="PROSITE-ProRule" id="PRU00282"/>
    </source>
</evidence>
<dbReference type="EMBL" id="CAKOGP040000136">
    <property type="protein sequence ID" value="CAJ1931275.1"/>
    <property type="molecule type" value="Genomic_DNA"/>
</dbReference>
<dbReference type="Gene3D" id="1.50.40.10">
    <property type="entry name" value="Mitochondrial carrier domain"/>
    <property type="match status" value="1"/>
</dbReference>
<dbReference type="InterPro" id="IPR018108">
    <property type="entry name" value="MCP_transmembrane"/>
</dbReference>
<organism evidence="6 7">
    <name type="scientific">Cylindrotheca closterium</name>
    <dbReference type="NCBI Taxonomy" id="2856"/>
    <lineage>
        <taxon>Eukaryota</taxon>
        <taxon>Sar</taxon>
        <taxon>Stramenopiles</taxon>
        <taxon>Ochrophyta</taxon>
        <taxon>Bacillariophyta</taxon>
        <taxon>Bacillariophyceae</taxon>
        <taxon>Bacillariophycidae</taxon>
        <taxon>Bacillariales</taxon>
        <taxon>Bacillariaceae</taxon>
        <taxon>Cylindrotheca</taxon>
    </lineage>
</organism>
<proteinExistence type="inferred from homology"/>
<dbReference type="GO" id="GO:1904983">
    <property type="term" value="P:glycine import into mitochondrion"/>
    <property type="evidence" value="ECO:0007669"/>
    <property type="project" value="TreeGrafter"/>
</dbReference>
<accession>A0AAD2CFZ0</accession>
<dbReference type="SUPFAM" id="SSF103506">
    <property type="entry name" value="Mitochondrial carrier"/>
    <property type="match status" value="1"/>
</dbReference>
<comment type="subcellular location">
    <subcellularLocation>
        <location evidence="1">Membrane</location>
        <topology evidence="1">Multi-pass membrane protein</topology>
    </subcellularLocation>
</comment>
<evidence type="ECO:0008006" key="8">
    <source>
        <dbReference type="Google" id="ProtNLM"/>
    </source>
</evidence>
<sequence>MESAPRVSYVSVASGLLAGITSAGLFNPIDRALYLSVKNEIPFLSKENFASPYTGFFQSVGHRAISGGLYYPLEQFFLTQMSPTPAMLLTSGAGNTTVHNFLAGTAAGSCNAIIVNPISAVKYKTWGRENPRGFFVEAADMLRKGGIRPFTNGMLPTVLRDLVFGGCYTVIRFELQYRFQLSNNDYQWAANMAAAAMATIVSGPFNLARNVQYATRSHKAADSVIEVFVNFLGEVKELPTALQKCKHVQNRLRIGWGTARVAIGMSFGHFVYDRLHSTYYQLQKEGRVI</sequence>
<gene>
    <name evidence="6" type="ORF">CYCCA115_LOCUS2318</name>
</gene>
<dbReference type="PROSITE" id="PS50920">
    <property type="entry name" value="SOLCAR"/>
    <property type="match status" value="1"/>
</dbReference>
<comment type="caution">
    <text evidence="6">The sequence shown here is derived from an EMBL/GenBank/DDBJ whole genome shotgun (WGS) entry which is preliminary data.</text>
</comment>
<dbReference type="GO" id="GO:0005739">
    <property type="term" value="C:mitochondrion"/>
    <property type="evidence" value="ECO:0007669"/>
    <property type="project" value="TreeGrafter"/>
</dbReference>
<keyword evidence="3 4" id="KW-0472">Membrane</keyword>
<name>A0AAD2CFZ0_9STRA</name>